<reference evidence="7" key="1">
    <citation type="journal article" date="2019" name="Int. J. Syst. Evol. Microbiol.">
        <title>The Global Catalogue of Microorganisms (GCM) 10K type strain sequencing project: providing services to taxonomists for standard genome sequencing and annotation.</title>
        <authorList>
            <consortium name="The Broad Institute Genomics Platform"/>
            <consortium name="The Broad Institute Genome Sequencing Center for Infectious Disease"/>
            <person name="Wu L."/>
            <person name="Ma J."/>
        </authorList>
    </citation>
    <scope>NUCLEOTIDE SEQUENCE [LARGE SCALE GENOMIC DNA]</scope>
    <source>
        <strain evidence="7">CCUG 56042</strain>
    </source>
</reference>
<organism evidence="6 7">
    <name type="scientific">Paraburkholderia denitrificans</name>
    <dbReference type="NCBI Taxonomy" id="694025"/>
    <lineage>
        <taxon>Bacteria</taxon>
        <taxon>Pseudomonadati</taxon>
        <taxon>Pseudomonadota</taxon>
        <taxon>Betaproteobacteria</taxon>
        <taxon>Burkholderiales</taxon>
        <taxon>Burkholderiaceae</taxon>
        <taxon>Paraburkholderia</taxon>
    </lineage>
</organism>
<dbReference type="PRINTS" id="PR01607">
    <property type="entry name" value="APYRASEFAMLY"/>
</dbReference>
<feature type="chain" id="PRO_5045000006" evidence="2">
    <location>
        <begin position="24"/>
        <end position="621"/>
    </location>
</feature>
<keyword evidence="7" id="KW-1185">Reference proteome</keyword>
<dbReference type="InterPro" id="IPR008334">
    <property type="entry name" value="5'-Nucleotdase_C"/>
</dbReference>
<dbReference type="PANTHER" id="PTHR11575:SF24">
    <property type="entry name" value="5'-NUCLEOTIDASE"/>
    <property type="match status" value="1"/>
</dbReference>
<feature type="domain" description="5'-Nucleotidase C-terminal" evidence="5">
    <location>
        <begin position="416"/>
        <end position="583"/>
    </location>
</feature>
<protein>
    <submittedName>
        <fullName evidence="6">Bifunctional metallophosphatase/5'-nucleotidase</fullName>
    </submittedName>
</protein>
<evidence type="ECO:0000313" key="6">
    <source>
        <dbReference type="EMBL" id="MFC5427368.1"/>
    </source>
</evidence>
<gene>
    <name evidence="6" type="ORF">ACFPTO_00855</name>
</gene>
<dbReference type="Pfam" id="PF02872">
    <property type="entry name" value="5_nucleotid_C"/>
    <property type="match status" value="1"/>
</dbReference>
<dbReference type="SUPFAM" id="SSF55816">
    <property type="entry name" value="5'-nucleotidase (syn. UDP-sugar hydrolase), C-terminal domain"/>
    <property type="match status" value="1"/>
</dbReference>
<feature type="domain" description="Calcineurin-like phosphoesterase" evidence="4">
    <location>
        <begin position="65"/>
        <end position="328"/>
    </location>
</feature>
<dbReference type="Proteomes" id="UP001596103">
    <property type="component" value="Unassembled WGS sequence"/>
</dbReference>
<feature type="region of interest" description="Disordered" evidence="3">
    <location>
        <begin position="33"/>
        <end position="63"/>
    </location>
</feature>
<evidence type="ECO:0000256" key="2">
    <source>
        <dbReference type="RuleBase" id="RU362119"/>
    </source>
</evidence>
<dbReference type="Gene3D" id="3.90.780.10">
    <property type="entry name" value="5'-Nucleotidase, C-terminal domain"/>
    <property type="match status" value="1"/>
</dbReference>
<dbReference type="InterPro" id="IPR006179">
    <property type="entry name" value="5_nucleotidase/apyrase"/>
</dbReference>
<name>A0ABW0J2W6_9BURK</name>
<evidence type="ECO:0000256" key="1">
    <source>
        <dbReference type="ARBA" id="ARBA00022729"/>
    </source>
</evidence>
<feature type="signal peptide" evidence="2">
    <location>
        <begin position="1"/>
        <end position="23"/>
    </location>
</feature>
<evidence type="ECO:0000259" key="5">
    <source>
        <dbReference type="Pfam" id="PF02872"/>
    </source>
</evidence>
<comment type="similarity">
    <text evidence="2">Belongs to the 5'-nucleotidase family.</text>
</comment>
<evidence type="ECO:0000313" key="7">
    <source>
        <dbReference type="Proteomes" id="UP001596103"/>
    </source>
</evidence>
<dbReference type="InterPro" id="IPR029052">
    <property type="entry name" value="Metallo-depent_PP-like"/>
</dbReference>
<keyword evidence="2" id="KW-0378">Hydrolase</keyword>
<sequence>MKLLNYRALRIGAIAALLGAGIAACGGVDDNQTALQPPALQPPAPQPPAPQPPAPQPPEPVTVSVIGLNDFHGNLMPPSGGVVMKDPANPKGTSVSAGGAAYLATLINSLKAQNPGNTLVVAAGDMIGASPLISGIFHDEPTIDVLGKLGLDISAVGNHEFDKGRDEILRMQNGGCFPKSTDGSTGVVGVDTCMDSGRFSGAKFHYLAANVVDESTGKPLFPAYEVRTVGGVKIGFIGLTLEETPTVVTASGVAGLRFLDEITTVNNLVPELKKQGVSAIVVLLHKGGRTVATVVNDKTCSGLNGDIVGIVDKLDPAVDVVISGHTHQEYVCTSNGKLLTQTGSYGRIATKVDLTIDPVTRTVLKKDANNIVAVNDVGILSGGTLPDGVVPLAKDSEIDALVQNYEKLTAPLAGKVVGKISAPLKKTYNNAGESKLGDVIADAFLFGTSDASFDKPAQIAFTNSGGLRSDLKELDVTLGELYAVLPFSNNAVLMDLTGNQLRRLLEQQWEKPNYPNNNGRVLQVSDGFTYTWDNSRPQAESGMGDRVVAGSMKLNGSPIEMNKIYRVAVNNFIATGGSGFTVLLEGANLQQGGIDLDIATAYFKAKGVVAKPALNRITRVN</sequence>
<dbReference type="PANTHER" id="PTHR11575">
    <property type="entry name" value="5'-NUCLEOTIDASE-RELATED"/>
    <property type="match status" value="1"/>
</dbReference>
<dbReference type="EMBL" id="JBHSMP010000003">
    <property type="protein sequence ID" value="MFC5427368.1"/>
    <property type="molecule type" value="Genomic_DNA"/>
</dbReference>
<evidence type="ECO:0000256" key="3">
    <source>
        <dbReference type="SAM" id="MobiDB-lite"/>
    </source>
</evidence>
<dbReference type="SUPFAM" id="SSF56300">
    <property type="entry name" value="Metallo-dependent phosphatases"/>
    <property type="match status" value="1"/>
</dbReference>
<accession>A0ABW0J2W6</accession>
<dbReference type="Gene3D" id="3.60.21.10">
    <property type="match status" value="1"/>
</dbReference>
<dbReference type="InterPro" id="IPR004843">
    <property type="entry name" value="Calcineurin-like_PHP"/>
</dbReference>
<proteinExistence type="inferred from homology"/>
<comment type="caution">
    <text evidence="6">The sequence shown here is derived from an EMBL/GenBank/DDBJ whole genome shotgun (WGS) entry which is preliminary data.</text>
</comment>
<feature type="compositionally biased region" description="Pro residues" evidence="3">
    <location>
        <begin position="39"/>
        <end position="60"/>
    </location>
</feature>
<dbReference type="RefSeq" id="WP_377708739.1">
    <property type="nucleotide sequence ID" value="NZ_JBHSMP010000003.1"/>
</dbReference>
<keyword evidence="2" id="KW-0547">Nucleotide-binding</keyword>
<dbReference type="InterPro" id="IPR036907">
    <property type="entry name" value="5'-Nucleotdase_C_sf"/>
</dbReference>
<dbReference type="Pfam" id="PF00149">
    <property type="entry name" value="Metallophos"/>
    <property type="match status" value="1"/>
</dbReference>
<dbReference type="PROSITE" id="PS51257">
    <property type="entry name" value="PROKAR_LIPOPROTEIN"/>
    <property type="match status" value="1"/>
</dbReference>
<evidence type="ECO:0000259" key="4">
    <source>
        <dbReference type="Pfam" id="PF00149"/>
    </source>
</evidence>
<keyword evidence="1 2" id="KW-0732">Signal</keyword>